<feature type="transmembrane region" description="Helical" evidence="1">
    <location>
        <begin position="224"/>
        <end position="242"/>
    </location>
</feature>
<gene>
    <name evidence="3" type="ORF">FLX08_03935</name>
</gene>
<dbReference type="Pfam" id="PF02517">
    <property type="entry name" value="Rce1-like"/>
    <property type="match status" value="1"/>
</dbReference>
<comment type="caution">
    <text evidence="3">The sequence shown here is derived from an EMBL/GenBank/DDBJ whole genome shotgun (WGS) entry which is preliminary data.</text>
</comment>
<feature type="transmembrane region" description="Helical" evidence="1">
    <location>
        <begin position="314"/>
        <end position="334"/>
    </location>
</feature>
<sequence length="343" mass="35925">MPVIRRHSDVWLFLLVAFGASWLIALPLWTGPFSPGAFQLVGMVMMFTPSLGVLAVWLIRRRGTPFKEWARATGLTLGPDRSTTAPLLVAALLGVPVLVAVALLASAAVGAVSLDVAGLSLYREQLGAALDKVPLDPQVMYALQIVQAVLIAPFINAIPAFGEEWGWRGWLLPRLLGDPAVAPVHQVGSVPAAGSVPAVAQVPGGSSAGMTGPGERRPAPVWPAPVWPALVLSGVIWGLWHAPLTLKGYNYPALGAWAAVLFIGFCVIFGALLGWLRLRSRSVWPAVIAHGSINAVAGQALLLGDADAPPNAALAGITGIVGWVLLAAVVLAVYRLRPVAVPR</sequence>
<protein>
    <submittedName>
        <fullName evidence="3">CPBP family intramembrane metalloprotease</fullName>
    </submittedName>
</protein>
<feature type="transmembrane region" description="Helical" evidence="1">
    <location>
        <begin position="36"/>
        <end position="59"/>
    </location>
</feature>
<dbReference type="Proteomes" id="UP000316541">
    <property type="component" value="Unassembled WGS sequence"/>
</dbReference>
<feature type="transmembrane region" description="Helical" evidence="1">
    <location>
        <begin position="87"/>
        <end position="112"/>
    </location>
</feature>
<keyword evidence="3" id="KW-0482">Metalloprotease</keyword>
<evidence type="ECO:0000256" key="1">
    <source>
        <dbReference type="SAM" id="Phobius"/>
    </source>
</evidence>
<feature type="transmembrane region" description="Helical" evidence="1">
    <location>
        <begin position="254"/>
        <end position="276"/>
    </location>
</feature>
<proteinExistence type="predicted"/>
<dbReference type="GO" id="GO:0008237">
    <property type="term" value="F:metallopeptidase activity"/>
    <property type="evidence" value="ECO:0007669"/>
    <property type="project" value="UniProtKB-KW"/>
</dbReference>
<dbReference type="GO" id="GO:0006508">
    <property type="term" value="P:proteolysis"/>
    <property type="evidence" value="ECO:0007669"/>
    <property type="project" value="UniProtKB-KW"/>
</dbReference>
<dbReference type="GO" id="GO:0004175">
    <property type="term" value="F:endopeptidase activity"/>
    <property type="evidence" value="ECO:0007669"/>
    <property type="project" value="UniProtKB-ARBA"/>
</dbReference>
<feature type="domain" description="CAAX prenyl protease 2/Lysostaphin resistance protein A-like" evidence="2">
    <location>
        <begin position="148"/>
        <end position="296"/>
    </location>
</feature>
<name>A0A544Z3H8_9ACTN</name>
<feature type="transmembrane region" description="Helical" evidence="1">
    <location>
        <begin position="283"/>
        <end position="302"/>
    </location>
</feature>
<keyword evidence="1" id="KW-0472">Membrane</keyword>
<dbReference type="InterPro" id="IPR042150">
    <property type="entry name" value="MmRce1-like"/>
</dbReference>
<dbReference type="InterPro" id="IPR003675">
    <property type="entry name" value="Rce1/LyrA-like_dom"/>
</dbReference>
<dbReference type="GO" id="GO:0080120">
    <property type="term" value="P:CAAX-box protein maturation"/>
    <property type="evidence" value="ECO:0007669"/>
    <property type="project" value="UniProtKB-ARBA"/>
</dbReference>
<dbReference type="AlphaFoldDB" id="A0A544Z3H8"/>
<organism evidence="3 4">
    <name type="scientific">Microbispora hainanensis</name>
    <dbReference type="NCBI Taxonomy" id="568844"/>
    <lineage>
        <taxon>Bacteria</taxon>
        <taxon>Bacillati</taxon>
        <taxon>Actinomycetota</taxon>
        <taxon>Actinomycetes</taxon>
        <taxon>Streptosporangiales</taxon>
        <taxon>Streptosporangiaceae</taxon>
        <taxon>Microbispora</taxon>
    </lineage>
</organism>
<feature type="transmembrane region" description="Helical" evidence="1">
    <location>
        <begin position="139"/>
        <end position="158"/>
    </location>
</feature>
<dbReference type="EMBL" id="VIRM01000003">
    <property type="protein sequence ID" value="TQS23610.1"/>
    <property type="molecule type" value="Genomic_DNA"/>
</dbReference>
<keyword evidence="1" id="KW-1133">Transmembrane helix</keyword>
<dbReference type="PANTHER" id="PTHR35797:SF1">
    <property type="entry name" value="PROTEASE"/>
    <property type="match status" value="1"/>
</dbReference>
<dbReference type="PANTHER" id="PTHR35797">
    <property type="entry name" value="PROTEASE-RELATED"/>
    <property type="match status" value="1"/>
</dbReference>
<keyword evidence="1" id="KW-0812">Transmembrane</keyword>
<keyword evidence="3" id="KW-0645">Protease</keyword>
<keyword evidence="3" id="KW-0378">Hydrolase</keyword>
<feature type="transmembrane region" description="Helical" evidence="1">
    <location>
        <begin position="12"/>
        <end position="30"/>
    </location>
</feature>
<evidence type="ECO:0000259" key="2">
    <source>
        <dbReference type="Pfam" id="PF02517"/>
    </source>
</evidence>
<evidence type="ECO:0000313" key="3">
    <source>
        <dbReference type="EMBL" id="TQS23610.1"/>
    </source>
</evidence>
<accession>A0A544Z3H8</accession>
<evidence type="ECO:0000313" key="4">
    <source>
        <dbReference type="Proteomes" id="UP000316541"/>
    </source>
</evidence>
<reference evidence="3 4" key="1">
    <citation type="submission" date="2019-07" db="EMBL/GenBank/DDBJ databases">
        <title>Microbispora hainanensis DSM 45428.</title>
        <authorList>
            <person name="Thawai C."/>
        </authorList>
    </citation>
    <scope>NUCLEOTIDE SEQUENCE [LARGE SCALE GENOMIC DNA]</scope>
    <source>
        <strain evidence="3 4">DSM 45428</strain>
    </source>
</reference>